<feature type="non-terminal residue" evidence="2">
    <location>
        <position position="1"/>
    </location>
</feature>
<evidence type="ECO:0000313" key="2">
    <source>
        <dbReference type="EMBL" id="JAT48124.1"/>
    </source>
</evidence>
<evidence type="ECO:0000256" key="1">
    <source>
        <dbReference type="SAM" id="MobiDB-lite"/>
    </source>
</evidence>
<sequence>LACSLALALSLSLARSRVSISLLFMLHLPLCHEYLLLSWMVDLLPLPPPATPAMMRAPPPTPMPAGSHPGSGGVGDARAGHEGTPPPPVLWHGAVGQAPLEVEPCPRIALPLLRHPLPAQIGRRV</sequence>
<gene>
    <name evidence="2" type="ORF">g.130492</name>
</gene>
<reference evidence="2" key="1">
    <citation type="submission" date="2015-07" db="EMBL/GenBank/DDBJ databases">
        <title>Transcriptome Assembly of Anthurium amnicola.</title>
        <authorList>
            <person name="Suzuki J."/>
        </authorList>
    </citation>
    <scope>NUCLEOTIDE SEQUENCE</scope>
</reference>
<protein>
    <submittedName>
        <fullName evidence="2">Uncharacterized protein</fullName>
    </submittedName>
</protein>
<name>A0A1D1Y0G1_9ARAE</name>
<proteinExistence type="predicted"/>
<feature type="region of interest" description="Disordered" evidence="1">
    <location>
        <begin position="55"/>
        <end position="92"/>
    </location>
</feature>
<dbReference type="AlphaFoldDB" id="A0A1D1Y0G1"/>
<accession>A0A1D1Y0G1</accession>
<dbReference type="EMBL" id="GDJX01019812">
    <property type="protein sequence ID" value="JAT48124.1"/>
    <property type="molecule type" value="Transcribed_RNA"/>
</dbReference>
<organism evidence="2">
    <name type="scientific">Anthurium amnicola</name>
    <dbReference type="NCBI Taxonomy" id="1678845"/>
    <lineage>
        <taxon>Eukaryota</taxon>
        <taxon>Viridiplantae</taxon>
        <taxon>Streptophyta</taxon>
        <taxon>Embryophyta</taxon>
        <taxon>Tracheophyta</taxon>
        <taxon>Spermatophyta</taxon>
        <taxon>Magnoliopsida</taxon>
        <taxon>Liliopsida</taxon>
        <taxon>Araceae</taxon>
        <taxon>Pothoideae</taxon>
        <taxon>Potheae</taxon>
        <taxon>Anthurium</taxon>
    </lineage>
</organism>